<gene>
    <name evidence="1" type="ORF">CYMTET_11809</name>
</gene>
<evidence type="ECO:0000313" key="1">
    <source>
        <dbReference type="EMBL" id="KAK3280343.1"/>
    </source>
</evidence>
<accession>A0AAE0GLY2</accession>
<sequence length="879" mass="97678">MFPPTPVESNATTFSASDFSTYVSSPSFMQGYNATPPLEIEEWLVRLGVAMAQSTEEVQFLLHPPTASATDIHESFGIPPTLTPSCPKKQFTPSTSTVPPIIVDELLKLQDASKQGTLPFPITAQLHYSIPPPPKITALGHIAKPEPINHLFFGCNLYYLDLKAMRTTFLPGGIVPCANPECHHPDTHFQYVGIHRFGASGVTPILRVDGFYDYITSVHRQCHTCGTASYDHHPRVLRRLPVVVQGEIDMEIGATVLLGVMFTRGAADTMRLLCPKGMAIKTVGVVFHHTAVKREIHYYSHGISWLTYMQLQELRELYVSTSHLTFKVVPLLTKELAGIRPISYDYLRKLHQDVLAATATFRRRELQGVVASNSDSFGVTYFTGSAVGKKGIATHVVETGERANAVGVPSEALDHKLSMLQASSSRPGWTSLRTFDDTAPARGSEVITATRAIDVGPGCFHEEKTIISKCNNFDQRFQLLCYLVKEAYFHRNKGDEMLVDTLLMAGGPEAYALLPAPMPMQVPSGAAAGEADPQLATGTIFLFGRRWEKGYKFSEAEITEFKKICFDPTSSRKIPDCGKYWDTFDLNIRKHFNEPIIIHNRLGQMLDTIVNAEMKEGRGPHKGDSVLSQAAIKAIKRAMTRATDFTPYPPGFVEHRELPGKKTLDYLPIWRVNGRGSLGCERVHAVMNTLVSKNMNPVVGSLNLLEGVAMYNAEIRETLEIGYGCPGLYDWWMAEEAHSLALDLNGEHRYQLRLPPADNGEAFFVAGLTDFRRPEVVASEEAVKKKCDIYKRNGDERLAKRESLLLKKRIRTRASRAAGAPSITMPIGFPSSSCVPMLHATSFDKEVVGLLLGRHKCCQWARLTCDTHPDIDISEQWCW</sequence>
<protein>
    <submittedName>
        <fullName evidence="1">Uncharacterized protein</fullName>
    </submittedName>
</protein>
<evidence type="ECO:0000313" key="2">
    <source>
        <dbReference type="Proteomes" id="UP001190700"/>
    </source>
</evidence>
<organism evidence="1 2">
    <name type="scientific">Cymbomonas tetramitiformis</name>
    <dbReference type="NCBI Taxonomy" id="36881"/>
    <lineage>
        <taxon>Eukaryota</taxon>
        <taxon>Viridiplantae</taxon>
        <taxon>Chlorophyta</taxon>
        <taxon>Pyramimonadophyceae</taxon>
        <taxon>Pyramimonadales</taxon>
        <taxon>Pyramimonadaceae</taxon>
        <taxon>Cymbomonas</taxon>
    </lineage>
</organism>
<keyword evidence="2" id="KW-1185">Reference proteome</keyword>
<comment type="caution">
    <text evidence="1">The sequence shown here is derived from an EMBL/GenBank/DDBJ whole genome shotgun (WGS) entry which is preliminary data.</text>
</comment>
<name>A0AAE0GLY2_9CHLO</name>
<reference evidence="1 2" key="1">
    <citation type="journal article" date="2015" name="Genome Biol. Evol.">
        <title>Comparative Genomics of a Bacterivorous Green Alga Reveals Evolutionary Causalities and Consequences of Phago-Mixotrophic Mode of Nutrition.</title>
        <authorList>
            <person name="Burns J.A."/>
            <person name="Paasch A."/>
            <person name="Narechania A."/>
            <person name="Kim E."/>
        </authorList>
    </citation>
    <scope>NUCLEOTIDE SEQUENCE [LARGE SCALE GENOMIC DNA]</scope>
    <source>
        <strain evidence="1 2">PLY_AMNH</strain>
    </source>
</reference>
<dbReference type="EMBL" id="LGRX02004435">
    <property type="protein sequence ID" value="KAK3280343.1"/>
    <property type="molecule type" value="Genomic_DNA"/>
</dbReference>
<dbReference type="Proteomes" id="UP001190700">
    <property type="component" value="Unassembled WGS sequence"/>
</dbReference>
<proteinExistence type="predicted"/>
<dbReference type="AlphaFoldDB" id="A0AAE0GLY2"/>